<organism evidence="2 3">
    <name type="scientific">Roseibium album</name>
    <dbReference type="NCBI Taxonomy" id="311410"/>
    <lineage>
        <taxon>Bacteria</taxon>
        <taxon>Pseudomonadati</taxon>
        <taxon>Pseudomonadota</taxon>
        <taxon>Alphaproteobacteria</taxon>
        <taxon>Hyphomicrobiales</taxon>
        <taxon>Stappiaceae</taxon>
        <taxon>Roseibium</taxon>
    </lineage>
</organism>
<dbReference type="PANTHER" id="PTHR13812">
    <property type="entry name" value="KETIMINE REDUCTASE MU-CRYSTALLIN"/>
    <property type="match status" value="1"/>
</dbReference>
<comment type="similarity">
    <text evidence="1">Belongs to the ornithine cyclodeaminase/mu-crystallin family.</text>
</comment>
<dbReference type="SUPFAM" id="SSF51735">
    <property type="entry name" value="NAD(P)-binding Rossmann-fold domains"/>
    <property type="match status" value="1"/>
</dbReference>
<gene>
    <name evidence="2" type="ORF">LA5096_01639</name>
</gene>
<sequence>MRIISSDEIDACLEDRDVLETLRRAFRSNIVAPVAPDLRIDRLDQLAGHLTLQPAWTNFAEQNDVTRGYVGCSLNLDLPENKGFASNLYLLYSGTGGQPIALVDGMRMRTWRTAGVHALAASYLSREDARRLLVIGDDLRLPRLLSAYATVRNLTSILFAGTSPEVRKKAANQPELDNVHFGVTSEIHEAQEGADIICVAGPDNSSGSYDTLTYLDPPVGCHVDILDPSATLSSELLQESRLFSSDLTAPARAELEWAADLSDLAKGSKAGRRYYGQRTLFLPGARTGLADFAIAAHIFLRS</sequence>
<dbReference type="Pfam" id="PF02423">
    <property type="entry name" value="OCD_Mu_crystall"/>
    <property type="match status" value="1"/>
</dbReference>
<dbReference type="PANTHER" id="PTHR13812:SF19">
    <property type="entry name" value="KETIMINE REDUCTASE MU-CRYSTALLIN"/>
    <property type="match status" value="1"/>
</dbReference>
<dbReference type="GO" id="GO:0005737">
    <property type="term" value="C:cytoplasm"/>
    <property type="evidence" value="ECO:0007669"/>
    <property type="project" value="TreeGrafter"/>
</dbReference>
<dbReference type="GeneID" id="97669055"/>
<keyword evidence="3" id="KW-1185">Reference proteome</keyword>
<protein>
    <submittedName>
        <fullName evidence="2">Ornithine cyclodeaminase</fullName>
    </submittedName>
</protein>
<dbReference type="InterPro" id="IPR003462">
    <property type="entry name" value="ODC_Mu_crystall"/>
</dbReference>
<dbReference type="STRING" id="311410.LA5095_04660"/>
<dbReference type="RefSeq" id="WP_055119314.1">
    <property type="nucleotide sequence ID" value="NZ_CXWA01000007.1"/>
</dbReference>
<dbReference type="EMBL" id="CXWC01000003">
    <property type="protein sequence ID" value="CTQ68000.1"/>
    <property type="molecule type" value="Genomic_DNA"/>
</dbReference>
<name>A0A0M6ZGG0_9HYPH</name>
<proteinExistence type="inferred from homology"/>
<evidence type="ECO:0000313" key="2">
    <source>
        <dbReference type="EMBL" id="CTQ68000.1"/>
    </source>
</evidence>
<dbReference type="AlphaFoldDB" id="A0A0M6ZGG0"/>
<dbReference type="InterPro" id="IPR036291">
    <property type="entry name" value="NAD(P)-bd_dom_sf"/>
</dbReference>
<evidence type="ECO:0000256" key="1">
    <source>
        <dbReference type="ARBA" id="ARBA00008903"/>
    </source>
</evidence>
<accession>A0A0M6ZGG0</accession>
<evidence type="ECO:0000313" key="3">
    <source>
        <dbReference type="Proteomes" id="UP000049983"/>
    </source>
</evidence>
<dbReference type="OrthoDB" id="8111030at2"/>
<dbReference type="Gene3D" id="3.40.50.720">
    <property type="entry name" value="NAD(P)-binding Rossmann-like Domain"/>
    <property type="match status" value="1"/>
</dbReference>
<dbReference type="Proteomes" id="UP000049983">
    <property type="component" value="Unassembled WGS sequence"/>
</dbReference>
<dbReference type="InterPro" id="IPR023401">
    <property type="entry name" value="ODC_N"/>
</dbReference>
<reference evidence="3" key="1">
    <citation type="submission" date="2015-07" db="EMBL/GenBank/DDBJ databases">
        <authorList>
            <person name="Rodrigo-Torres Lidia"/>
            <person name="Arahal R.David."/>
        </authorList>
    </citation>
    <scope>NUCLEOTIDE SEQUENCE [LARGE SCALE GENOMIC DNA]</scope>
    <source>
        <strain evidence="3">CECT 5096</strain>
    </source>
</reference>
<dbReference type="Gene3D" id="3.30.1780.10">
    <property type="entry name" value="ornithine cyclodeaminase, domain 1"/>
    <property type="match status" value="1"/>
</dbReference>